<evidence type="ECO:0000256" key="2">
    <source>
        <dbReference type="ARBA" id="ARBA00023315"/>
    </source>
</evidence>
<dbReference type="GO" id="GO:0016747">
    <property type="term" value="F:acyltransferase activity, transferring groups other than amino-acyl groups"/>
    <property type="evidence" value="ECO:0007669"/>
    <property type="project" value="InterPro"/>
</dbReference>
<dbReference type="Gene3D" id="3.40.630.30">
    <property type="match status" value="1"/>
</dbReference>
<dbReference type="RefSeq" id="WP_203899928.1">
    <property type="nucleotide sequence ID" value="NZ_BOPF01000010.1"/>
</dbReference>
<organism evidence="4 5">
    <name type="scientific">Virgisporangium aliadipatigenens</name>
    <dbReference type="NCBI Taxonomy" id="741659"/>
    <lineage>
        <taxon>Bacteria</taxon>
        <taxon>Bacillati</taxon>
        <taxon>Actinomycetota</taxon>
        <taxon>Actinomycetes</taxon>
        <taxon>Micromonosporales</taxon>
        <taxon>Micromonosporaceae</taxon>
        <taxon>Virgisporangium</taxon>
    </lineage>
</organism>
<feature type="domain" description="N-acetyltransferase" evidence="3">
    <location>
        <begin position="167"/>
        <end position="312"/>
    </location>
</feature>
<dbReference type="SUPFAM" id="SSF55729">
    <property type="entry name" value="Acyl-CoA N-acyltransferases (Nat)"/>
    <property type="match status" value="2"/>
</dbReference>
<dbReference type="PROSITE" id="PS51186">
    <property type="entry name" value="GNAT"/>
    <property type="match status" value="2"/>
</dbReference>
<keyword evidence="5" id="KW-1185">Reference proteome</keyword>
<keyword evidence="2" id="KW-0012">Acyltransferase</keyword>
<dbReference type="InterPro" id="IPR016181">
    <property type="entry name" value="Acyl_CoA_acyltransferase"/>
</dbReference>
<gene>
    <name evidence="4" type="ORF">Val02_32810</name>
</gene>
<dbReference type="PANTHER" id="PTHR43877">
    <property type="entry name" value="AMINOALKYLPHOSPHONATE N-ACETYLTRANSFERASE-RELATED-RELATED"/>
    <property type="match status" value="1"/>
</dbReference>
<evidence type="ECO:0000313" key="5">
    <source>
        <dbReference type="Proteomes" id="UP000619260"/>
    </source>
</evidence>
<reference evidence="4" key="1">
    <citation type="submission" date="2021-01" db="EMBL/GenBank/DDBJ databases">
        <title>Whole genome shotgun sequence of Virgisporangium aliadipatigenens NBRC 105644.</title>
        <authorList>
            <person name="Komaki H."/>
            <person name="Tamura T."/>
        </authorList>
    </citation>
    <scope>NUCLEOTIDE SEQUENCE</scope>
    <source>
        <strain evidence="4">NBRC 105644</strain>
    </source>
</reference>
<sequence length="312" mass="33797">MAELSTRPLTPGDLGAVAELFNLAAKAGGGYDGVTAEELESLFGSIIADPATDTRLLYEPGGMLVAAAMVPAAPPGGFRVDLFGAVHPDRHGRGIGRELMAWSLRHAAALRAAHAPGAEWVAEASIFIDDLPTARLFRRFGFTPVRYWFEMLAPAVRRDVEPYPDGLRTVAYGPEWETALHEAHMEAFDDHWGYQKRDLESWAGFTTRSAGFRPDLSRLVLDGETIAAYLLSYVDADPERVYIGQVGTRRPWRRRGIAGRLLVEVLSAAAAAGLRSAALSVDADSPTGAVGVYERAGFAVESRSVAYQRPVD</sequence>
<evidence type="ECO:0000256" key="1">
    <source>
        <dbReference type="ARBA" id="ARBA00022679"/>
    </source>
</evidence>
<evidence type="ECO:0000313" key="4">
    <source>
        <dbReference type="EMBL" id="GIJ46395.1"/>
    </source>
</evidence>
<dbReference type="Pfam" id="PF13508">
    <property type="entry name" value="Acetyltransf_7"/>
    <property type="match status" value="1"/>
</dbReference>
<dbReference type="Proteomes" id="UP000619260">
    <property type="component" value="Unassembled WGS sequence"/>
</dbReference>
<dbReference type="EMBL" id="BOPF01000010">
    <property type="protein sequence ID" value="GIJ46395.1"/>
    <property type="molecule type" value="Genomic_DNA"/>
</dbReference>
<proteinExistence type="predicted"/>
<comment type="caution">
    <text evidence="4">The sequence shown here is derived from an EMBL/GenBank/DDBJ whole genome shotgun (WGS) entry which is preliminary data.</text>
</comment>
<evidence type="ECO:0000259" key="3">
    <source>
        <dbReference type="PROSITE" id="PS51186"/>
    </source>
</evidence>
<dbReference type="PANTHER" id="PTHR43877:SF1">
    <property type="entry name" value="ACETYLTRANSFERASE"/>
    <property type="match status" value="1"/>
</dbReference>
<protein>
    <submittedName>
        <fullName evidence="4">Putative acetyltransferase, GNAT</fullName>
    </submittedName>
</protein>
<dbReference type="Pfam" id="PF00583">
    <property type="entry name" value="Acetyltransf_1"/>
    <property type="match status" value="1"/>
</dbReference>
<keyword evidence="1" id="KW-0808">Transferase</keyword>
<name>A0A8J3YM39_9ACTN</name>
<accession>A0A8J3YM39</accession>
<dbReference type="InterPro" id="IPR000182">
    <property type="entry name" value="GNAT_dom"/>
</dbReference>
<dbReference type="CDD" id="cd04301">
    <property type="entry name" value="NAT_SF"/>
    <property type="match status" value="1"/>
</dbReference>
<dbReference type="InterPro" id="IPR050832">
    <property type="entry name" value="Bact_Acetyltransf"/>
</dbReference>
<dbReference type="AlphaFoldDB" id="A0A8J3YM39"/>
<feature type="domain" description="N-acetyltransferase" evidence="3">
    <location>
        <begin position="4"/>
        <end position="163"/>
    </location>
</feature>